<dbReference type="Gene3D" id="3.30.200.20">
    <property type="entry name" value="Phosphorylase Kinase, domain 1"/>
    <property type="match status" value="1"/>
</dbReference>
<dbReference type="PANTHER" id="PTHR24419:SF18">
    <property type="entry name" value="SERINE_THREONINE-PROTEIN KINASE HASPIN"/>
    <property type="match status" value="1"/>
</dbReference>
<dbReference type="SUPFAM" id="SSF56112">
    <property type="entry name" value="Protein kinase-like (PK-like)"/>
    <property type="match status" value="1"/>
</dbReference>
<dbReference type="EC" id="2.7.11.1" evidence="1"/>
<dbReference type="GO" id="GO:0000278">
    <property type="term" value="P:mitotic cell cycle"/>
    <property type="evidence" value="ECO:0007669"/>
    <property type="project" value="TreeGrafter"/>
</dbReference>
<evidence type="ECO:0000256" key="9">
    <source>
        <dbReference type="SAM" id="MobiDB-lite"/>
    </source>
</evidence>
<evidence type="ECO:0000259" key="10">
    <source>
        <dbReference type="SMART" id="SM01331"/>
    </source>
</evidence>
<dbReference type="GO" id="GO:0005634">
    <property type="term" value="C:nucleus"/>
    <property type="evidence" value="ECO:0007669"/>
    <property type="project" value="TreeGrafter"/>
</dbReference>
<keyword evidence="2" id="KW-0723">Serine/threonine-protein kinase</keyword>
<dbReference type="InterPro" id="IPR024604">
    <property type="entry name" value="GSG2_C"/>
</dbReference>
<feature type="region of interest" description="Disordered" evidence="9">
    <location>
        <begin position="1"/>
        <end position="131"/>
    </location>
</feature>
<evidence type="ECO:0000256" key="1">
    <source>
        <dbReference type="ARBA" id="ARBA00012513"/>
    </source>
</evidence>
<feature type="domain" description="Serine/threonine-protein kinase haspin C-terminal" evidence="10">
    <location>
        <begin position="385"/>
        <end position="501"/>
    </location>
</feature>
<dbReference type="OrthoDB" id="21018at2759"/>
<dbReference type="Gene3D" id="1.10.510.10">
    <property type="entry name" value="Transferase(Phosphotransferase) domain 1"/>
    <property type="match status" value="1"/>
</dbReference>
<dbReference type="SMART" id="SM01331">
    <property type="entry name" value="DUF3635"/>
    <property type="match status" value="1"/>
</dbReference>
<comment type="catalytic activity">
    <reaction evidence="7">
        <text>L-threonyl-[protein] + ATP = O-phospho-L-threonyl-[protein] + ADP + H(+)</text>
        <dbReference type="Rhea" id="RHEA:46608"/>
        <dbReference type="Rhea" id="RHEA-COMP:11060"/>
        <dbReference type="Rhea" id="RHEA-COMP:11605"/>
        <dbReference type="ChEBI" id="CHEBI:15378"/>
        <dbReference type="ChEBI" id="CHEBI:30013"/>
        <dbReference type="ChEBI" id="CHEBI:30616"/>
        <dbReference type="ChEBI" id="CHEBI:61977"/>
        <dbReference type="ChEBI" id="CHEBI:456216"/>
        <dbReference type="EC" id="2.7.11.1"/>
    </reaction>
</comment>
<keyword evidence="6" id="KW-0067">ATP-binding</keyword>
<dbReference type="GO" id="GO:0005737">
    <property type="term" value="C:cytoplasm"/>
    <property type="evidence" value="ECO:0007669"/>
    <property type="project" value="TreeGrafter"/>
</dbReference>
<dbReference type="Proteomes" id="UP000756346">
    <property type="component" value="Unassembled WGS sequence"/>
</dbReference>
<accession>A0A9P9BYC9</accession>
<evidence type="ECO:0000256" key="5">
    <source>
        <dbReference type="ARBA" id="ARBA00022777"/>
    </source>
</evidence>
<dbReference type="RefSeq" id="XP_046017054.1">
    <property type="nucleotide sequence ID" value="XM_046160093.1"/>
</dbReference>
<evidence type="ECO:0000256" key="4">
    <source>
        <dbReference type="ARBA" id="ARBA00022741"/>
    </source>
</evidence>
<protein>
    <recommendedName>
        <fullName evidence="1">non-specific serine/threonine protein kinase</fullName>
        <ecNumber evidence="1">2.7.11.1</ecNumber>
    </recommendedName>
</protein>
<dbReference type="PANTHER" id="PTHR24419">
    <property type="entry name" value="INTERLEUKIN-1 RECEPTOR-ASSOCIATED KINASE"/>
    <property type="match status" value="1"/>
</dbReference>
<dbReference type="EMBL" id="JAGTJQ010000002">
    <property type="protein sequence ID" value="KAH7037933.1"/>
    <property type="molecule type" value="Genomic_DNA"/>
</dbReference>
<keyword evidence="3" id="KW-0808">Transferase</keyword>
<dbReference type="GO" id="GO:0035556">
    <property type="term" value="P:intracellular signal transduction"/>
    <property type="evidence" value="ECO:0007669"/>
    <property type="project" value="TreeGrafter"/>
</dbReference>
<dbReference type="InterPro" id="IPR011009">
    <property type="entry name" value="Kinase-like_dom_sf"/>
</dbReference>
<organism evidence="11 12">
    <name type="scientific">Microdochium trichocladiopsis</name>
    <dbReference type="NCBI Taxonomy" id="1682393"/>
    <lineage>
        <taxon>Eukaryota</taxon>
        <taxon>Fungi</taxon>
        <taxon>Dikarya</taxon>
        <taxon>Ascomycota</taxon>
        <taxon>Pezizomycotina</taxon>
        <taxon>Sordariomycetes</taxon>
        <taxon>Xylariomycetidae</taxon>
        <taxon>Xylariales</taxon>
        <taxon>Microdochiaceae</taxon>
        <taxon>Microdochium</taxon>
    </lineage>
</organism>
<dbReference type="Pfam" id="PF12330">
    <property type="entry name" value="Haspin_kinase"/>
    <property type="match status" value="1"/>
</dbReference>
<feature type="compositionally biased region" description="Low complexity" evidence="9">
    <location>
        <begin position="96"/>
        <end position="112"/>
    </location>
</feature>
<comment type="caution">
    <text evidence="11">The sequence shown here is derived from an EMBL/GenBank/DDBJ whole genome shotgun (WGS) entry which is preliminary data.</text>
</comment>
<keyword evidence="12" id="KW-1185">Reference proteome</keyword>
<comment type="catalytic activity">
    <reaction evidence="8">
        <text>L-seryl-[protein] + ATP = O-phospho-L-seryl-[protein] + ADP + H(+)</text>
        <dbReference type="Rhea" id="RHEA:17989"/>
        <dbReference type="Rhea" id="RHEA-COMP:9863"/>
        <dbReference type="Rhea" id="RHEA-COMP:11604"/>
        <dbReference type="ChEBI" id="CHEBI:15378"/>
        <dbReference type="ChEBI" id="CHEBI:29999"/>
        <dbReference type="ChEBI" id="CHEBI:30616"/>
        <dbReference type="ChEBI" id="CHEBI:83421"/>
        <dbReference type="ChEBI" id="CHEBI:456216"/>
        <dbReference type="EC" id="2.7.11.1"/>
    </reaction>
</comment>
<evidence type="ECO:0000256" key="7">
    <source>
        <dbReference type="ARBA" id="ARBA00047899"/>
    </source>
</evidence>
<sequence length="546" mass="62061">MPKPGTIRKYGKQQAKPKGDRLFAELPQTPVRRTRQSIAAGVFPAEEGEDAVGRLAKDLSVVNIHDENTPPPEETPAEHNSPLRSLPQKAQPYNTPPRSVTTPPRSPSISPSQQLRADTDHFVDPDPEDYEEEESLRVLSWAEVCPLGDRIVKIAEASYAEVYRVTNERGTSIIKVIRMDSPIKPQTKQQQNAGLVDELSHSESDLVGELQISQLLADIPGFVMYKERYIVQGKTSRQLLETHQAFQRRIKRKDPGRLQFYPSPSRYLDDTKFLVVELGDAGVALEDFDLTSSDQLFDIFLHCAIALARAEARVEFEHRDLHEGNLCIRRIGEPVPPEERDRSTCFGFSGLDITILDYGLSRASIYTDEEGEQVEAIAYDMERDLSLFRSEHAPQCQVYRRMRSFLLRDDRACLPPGAHCTPYESGVDGPIDWRVHEPYTNVLWLAYLFEYMTANFRGPKKDLTMFKRLVKNLWHHLDPDAGPEVPGFESASDIVRYAVESGWVDEDQLMGGRDEIEKSILSILTEDHGDRTDLSVRRSPRKQRPH</sequence>
<evidence type="ECO:0000256" key="8">
    <source>
        <dbReference type="ARBA" id="ARBA00048679"/>
    </source>
</evidence>
<proteinExistence type="predicted"/>
<dbReference type="AlphaFoldDB" id="A0A9P9BYC9"/>
<reference evidence="11" key="1">
    <citation type="journal article" date="2021" name="Nat. Commun.">
        <title>Genetic determinants of endophytism in the Arabidopsis root mycobiome.</title>
        <authorList>
            <person name="Mesny F."/>
            <person name="Miyauchi S."/>
            <person name="Thiergart T."/>
            <person name="Pickel B."/>
            <person name="Atanasova L."/>
            <person name="Karlsson M."/>
            <person name="Huettel B."/>
            <person name="Barry K.W."/>
            <person name="Haridas S."/>
            <person name="Chen C."/>
            <person name="Bauer D."/>
            <person name="Andreopoulos W."/>
            <person name="Pangilinan J."/>
            <person name="LaButti K."/>
            <person name="Riley R."/>
            <person name="Lipzen A."/>
            <person name="Clum A."/>
            <person name="Drula E."/>
            <person name="Henrissat B."/>
            <person name="Kohler A."/>
            <person name="Grigoriev I.V."/>
            <person name="Martin F.M."/>
            <person name="Hacquard S."/>
        </authorList>
    </citation>
    <scope>NUCLEOTIDE SEQUENCE</scope>
    <source>
        <strain evidence="11">MPI-CAGE-CH-0230</strain>
    </source>
</reference>
<evidence type="ECO:0000256" key="3">
    <source>
        <dbReference type="ARBA" id="ARBA00022679"/>
    </source>
</evidence>
<name>A0A9P9BYC9_9PEZI</name>
<evidence type="ECO:0000313" key="11">
    <source>
        <dbReference type="EMBL" id="KAH7037933.1"/>
    </source>
</evidence>
<dbReference type="GO" id="GO:0005524">
    <property type="term" value="F:ATP binding"/>
    <property type="evidence" value="ECO:0007669"/>
    <property type="project" value="UniProtKB-KW"/>
</dbReference>
<keyword evidence="4" id="KW-0547">Nucleotide-binding</keyword>
<evidence type="ECO:0000256" key="6">
    <source>
        <dbReference type="ARBA" id="ARBA00022840"/>
    </source>
</evidence>
<evidence type="ECO:0000256" key="2">
    <source>
        <dbReference type="ARBA" id="ARBA00022527"/>
    </source>
</evidence>
<gene>
    <name evidence="11" type="ORF">B0I36DRAFT_372179</name>
</gene>
<keyword evidence="5" id="KW-0418">Kinase</keyword>
<dbReference type="GeneID" id="70189639"/>
<dbReference type="GO" id="GO:0072354">
    <property type="term" value="F:histone H3T3 kinase activity"/>
    <property type="evidence" value="ECO:0007669"/>
    <property type="project" value="TreeGrafter"/>
</dbReference>
<evidence type="ECO:0000313" key="12">
    <source>
        <dbReference type="Proteomes" id="UP000756346"/>
    </source>
</evidence>